<dbReference type="FunFam" id="2.40.110.10:FF:000001">
    <property type="entry name" value="Acyl-CoA dehydrogenase, mitochondrial"/>
    <property type="match status" value="1"/>
</dbReference>
<dbReference type="GO" id="GO:0003995">
    <property type="term" value="F:acyl-CoA dehydrogenase activity"/>
    <property type="evidence" value="ECO:0007669"/>
    <property type="project" value="InterPro"/>
</dbReference>
<keyword evidence="5 6" id="KW-0560">Oxidoreductase</keyword>
<dbReference type="FunFam" id="1.20.140.10:FF:000004">
    <property type="entry name" value="Acyl-CoA dehydrogenase FadE25"/>
    <property type="match status" value="1"/>
</dbReference>
<reference evidence="10 11" key="1">
    <citation type="journal article" date="2019" name="Nat. Microbiol.">
        <title>Mediterranean grassland soil C-N compound turnover is dependent on rainfall and depth, and is mediated by genomically divergent microorganisms.</title>
        <authorList>
            <person name="Diamond S."/>
            <person name="Andeer P.F."/>
            <person name="Li Z."/>
            <person name="Crits-Christoph A."/>
            <person name="Burstein D."/>
            <person name="Anantharaman K."/>
            <person name="Lane K.R."/>
            <person name="Thomas B.C."/>
            <person name="Pan C."/>
            <person name="Northen T.R."/>
            <person name="Banfield J.F."/>
        </authorList>
    </citation>
    <scope>NUCLEOTIDE SEQUENCE [LARGE SCALE GENOMIC DNA]</scope>
    <source>
        <strain evidence="10">NP_7</strain>
    </source>
</reference>
<dbReference type="Pfam" id="PF00441">
    <property type="entry name" value="Acyl-CoA_dh_1"/>
    <property type="match status" value="1"/>
</dbReference>
<keyword evidence="3 6" id="KW-0285">Flavoprotein</keyword>
<dbReference type="Gene3D" id="1.20.140.10">
    <property type="entry name" value="Butyryl-CoA Dehydrogenase, subunit A, domain 3"/>
    <property type="match status" value="1"/>
</dbReference>
<dbReference type="InterPro" id="IPR009075">
    <property type="entry name" value="AcylCo_DH/oxidase_C"/>
</dbReference>
<feature type="domain" description="Acyl-CoA oxidase/dehydrogenase middle" evidence="8">
    <location>
        <begin position="122"/>
        <end position="217"/>
    </location>
</feature>
<evidence type="ECO:0000256" key="6">
    <source>
        <dbReference type="RuleBase" id="RU362125"/>
    </source>
</evidence>
<dbReference type="SUPFAM" id="SSF56645">
    <property type="entry name" value="Acyl-CoA dehydrogenase NM domain-like"/>
    <property type="match status" value="1"/>
</dbReference>
<dbReference type="InterPro" id="IPR006091">
    <property type="entry name" value="Acyl-CoA_Oxase/DH_mid-dom"/>
</dbReference>
<dbReference type="PANTHER" id="PTHR43884:SF12">
    <property type="entry name" value="ISOVALERYL-COA DEHYDROGENASE, MITOCHONDRIAL-RELATED"/>
    <property type="match status" value="1"/>
</dbReference>
<evidence type="ECO:0000259" key="9">
    <source>
        <dbReference type="Pfam" id="PF02771"/>
    </source>
</evidence>
<dbReference type="Gene3D" id="2.40.110.10">
    <property type="entry name" value="Butyryl-CoA Dehydrogenase, subunit A, domain 2"/>
    <property type="match status" value="1"/>
</dbReference>
<evidence type="ECO:0000256" key="1">
    <source>
        <dbReference type="ARBA" id="ARBA00001974"/>
    </source>
</evidence>
<comment type="cofactor">
    <cofactor evidence="1 6">
        <name>FAD</name>
        <dbReference type="ChEBI" id="CHEBI:57692"/>
    </cofactor>
</comment>
<dbReference type="InterPro" id="IPR036250">
    <property type="entry name" value="AcylCo_DH-like_C"/>
</dbReference>
<evidence type="ECO:0000259" key="7">
    <source>
        <dbReference type="Pfam" id="PF00441"/>
    </source>
</evidence>
<dbReference type="AlphaFoldDB" id="A0A537J4P3"/>
<accession>A0A537J4P3</accession>
<evidence type="ECO:0000256" key="2">
    <source>
        <dbReference type="ARBA" id="ARBA00009347"/>
    </source>
</evidence>
<dbReference type="SUPFAM" id="SSF47203">
    <property type="entry name" value="Acyl-CoA dehydrogenase C-terminal domain-like"/>
    <property type="match status" value="1"/>
</dbReference>
<dbReference type="Pfam" id="PF02770">
    <property type="entry name" value="Acyl-CoA_dh_M"/>
    <property type="match status" value="1"/>
</dbReference>
<dbReference type="InterPro" id="IPR006089">
    <property type="entry name" value="Acyl-CoA_DH_CS"/>
</dbReference>
<feature type="domain" description="Acyl-CoA dehydrogenase/oxidase N-terminal" evidence="9">
    <location>
        <begin position="6"/>
        <end position="117"/>
    </location>
</feature>
<dbReference type="PIRSF" id="PIRSF016578">
    <property type="entry name" value="HsaA"/>
    <property type="match status" value="1"/>
</dbReference>
<evidence type="ECO:0000256" key="5">
    <source>
        <dbReference type="ARBA" id="ARBA00023002"/>
    </source>
</evidence>
<evidence type="ECO:0000256" key="3">
    <source>
        <dbReference type="ARBA" id="ARBA00022630"/>
    </source>
</evidence>
<evidence type="ECO:0000256" key="4">
    <source>
        <dbReference type="ARBA" id="ARBA00022827"/>
    </source>
</evidence>
<dbReference type="PROSITE" id="PS00073">
    <property type="entry name" value="ACYL_COA_DH_2"/>
    <property type="match status" value="1"/>
</dbReference>
<evidence type="ECO:0000313" key="10">
    <source>
        <dbReference type="EMBL" id="TMI78514.1"/>
    </source>
</evidence>
<gene>
    <name evidence="10" type="ORF">E6H04_12315</name>
</gene>
<keyword evidence="4 6" id="KW-0274">FAD</keyword>
<dbReference type="GO" id="GO:0050660">
    <property type="term" value="F:flavin adenine dinucleotide binding"/>
    <property type="evidence" value="ECO:0007669"/>
    <property type="project" value="InterPro"/>
</dbReference>
<dbReference type="FunFam" id="1.10.540.10:FF:000002">
    <property type="entry name" value="Acyl-CoA dehydrogenase FadE19"/>
    <property type="match status" value="1"/>
</dbReference>
<comment type="caution">
    <text evidence="10">The sequence shown here is derived from an EMBL/GenBank/DDBJ whole genome shotgun (WGS) entry which is preliminary data.</text>
</comment>
<name>A0A537J4P3_9BACT</name>
<comment type="similarity">
    <text evidence="2 6">Belongs to the acyl-CoA dehydrogenase family.</text>
</comment>
<organism evidence="10 11">
    <name type="scientific">Candidatus Segetimicrobium genomatis</name>
    <dbReference type="NCBI Taxonomy" id="2569760"/>
    <lineage>
        <taxon>Bacteria</taxon>
        <taxon>Bacillati</taxon>
        <taxon>Candidatus Sysuimicrobiota</taxon>
        <taxon>Candidatus Sysuimicrobiia</taxon>
        <taxon>Candidatus Sysuimicrobiales</taxon>
        <taxon>Candidatus Segetimicrobiaceae</taxon>
        <taxon>Candidatus Segetimicrobium</taxon>
    </lineage>
</organism>
<dbReference type="PROSITE" id="PS00072">
    <property type="entry name" value="ACYL_COA_DH_1"/>
    <property type="match status" value="1"/>
</dbReference>
<protein>
    <submittedName>
        <fullName evidence="10">Acyl-CoA dehydrogenase</fullName>
    </submittedName>
</protein>
<evidence type="ECO:0000313" key="11">
    <source>
        <dbReference type="Proteomes" id="UP000320048"/>
    </source>
</evidence>
<dbReference type="Pfam" id="PF02771">
    <property type="entry name" value="Acyl-CoA_dh_N"/>
    <property type="match status" value="1"/>
</dbReference>
<dbReference type="EMBL" id="VBAO01000367">
    <property type="protein sequence ID" value="TMI78514.1"/>
    <property type="molecule type" value="Genomic_DNA"/>
</dbReference>
<evidence type="ECO:0000259" key="8">
    <source>
        <dbReference type="Pfam" id="PF02770"/>
    </source>
</evidence>
<dbReference type="InterPro" id="IPR009100">
    <property type="entry name" value="AcylCoA_DH/oxidase_NM_dom_sf"/>
</dbReference>
<dbReference type="InterPro" id="IPR013786">
    <property type="entry name" value="AcylCoA_DH/ox_N"/>
</dbReference>
<feature type="domain" description="Acyl-CoA dehydrogenase/oxidase C-terminal" evidence="7">
    <location>
        <begin position="229"/>
        <end position="377"/>
    </location>
</feature>
<dbReference type="Proteomes" id="UP000320048">
    <property type="component" value="Unassembled WGS sequence"/>
</dbReference>
<sequence length="379" mass="40102">MRIEYTEEQRLIHETTRGFAAREIRPHARGWDAAGVFPTALVPRLAALGLWGMTIPQEYGGSGLDMVGIALAIEALAWGDGGVALAVASHNSLCAGHIVLRGTEAQKRAYLPRLASGASLGAWALTEPGSGSDAGALATRAGRRRKRWVLNGTKVFVTQGSVAGVYVFMARTDPGAGHGGISAFIVEQGTPGLRVGKHEDKLGVRSSDTAEVILEDCEVSGDQMLGAPGEGYRDALRVLEGGRIGIGAMALGLGRAALEASVAYARERRAFGQPIAEFQAIQWMLADMATELDAAELLVMEAAARAAAGLSYLLQGSMAKLYASEAASRAAARAVQVHGGYGLVKDYVVERIYRDVKLCEIGEGTSEVQRMLIAREVLR</sequence>
<dbReference type="Gene3D" id="1.10.540.10">
    <property type="entry name" value="Acyl-CoA dehydrogenase/oxidase, N-terminal domain"/>
    <property type="match status" value="1"/>
</dbReference>
<dbReference type="InterPro" id="IPR046373">
    <property type="entry name" value="Acyl-CoA_Oxase/DH_mid-dom_sf"/>
</dbReference>
<dbReference type="InterPro" id="IPR037069">
    <property type="entry name" value="AcylCoA_DH/ox_N_sf"/>
</dbReference>
<proteinExistence type="inferred from homology"/>
<dbReference type="PANTHER" id="PTHR43884">
    <property type="entry name" value="ACYL-COA DEHYDROGENASE"/>
    <property type="match status" value="1"/>
</dbReference>